<dbReference type="EMBL" id="MN035487">
    <property type="protein sequence ID" value="QDH90383.1"/>
    <property type="molecule type" value="Genomic_RNA"/>
</dbReference>
<name>A0A514D9T6_9VIRU</name>
<gene>
    <name evidence="1" type="ORF">H4Rhizo45207_000003</name>
</gene>
<organism evidence="1">
    <name type="scientific">Leviviridae sp</name>
    <dbReference type="NCBI Taxonomy" id="2027243"/>
    <lineage>
        <taxon>Viruses</taxon>
        <taxon>Riboviria</taxon>
        <taxon>Orthornavirae</taxon>
        <taxon>Lenarviricota</taxon>
        <taxon>Leviviricetes</taxon>
        <taxon>Norzivirales</taxon>
        <taxon>Fiersviridae</taxon>
    </lineage>
</organism>
<evidence type="ECO:0008006" key="2">
    <source>
        <dbReference type="Google" id="ProtNLM"/>
    </source>
</evidence>
<proteinExistence type="predicted"/>
<accession>A0A514D9T6</accession>
<sequence>MSLTINAKTYVADSFQKDIVGYVGPANTVSLKDTMKLARTAPKPSAAFSGVGRTQAKLTRTLSLTGALTSTADAIVDLQAQVPVGVASADVDAICADLSAYVGSAAFKSLLKQQLISY</sequence>
<evidence type="ECO:0000313" key="1">
    <source>
        <dbReference type="EMBL" id="QDH90383.1"/>
    </source>
</evidence>
<protein>
    <recommendedName>
        <fullName evidence="2">Coat protein</fullName>
    </recommendedName>
</protein>
<reference evidence="1" key="1">
    <citation type="submission" date="2019-05" db="EMBL/GenBank/DDBJ databases">
        <title>Metatranscriptomic reconstruction reveals RNA viruses with the potential to shape carbon cycling in soil.</title>
        <authorList>
            <person name="Starr E.P."/>
            <person name="Nuccio E."/>
            <person name="Pett-Ridge J."/>
            <person name="Banfield J.F."/>
            <person name="Firestone M.K."/>
        </authorList>
    </citation>
    <scope>NUCLEOTIDE SEQUENCE</scope>
    <source>
        <strain evidence="1">H4_Rhizo_45_scaffold_207</strain>
    </source>
</reference>